<dbReference type="InterPro" id="IPR000889">
    <property type="entry name" value="Glutathione_peroxidase"/>
</dbReference>
<keyword evidence="2 5" id="KW-0575">Peroxidase</keyword>
<dbReference type="KEGG" id="hch:HCH_00110"/>
<feature type="chain" id="PRO_5004215968" description="Glutathione peroxidase" evidence="6">
    <location>
        <begin position="23"/>
        <end position="180"/>
    </location>
</feature>
<evidence type="ECO:0000256" key="4">
    <source>
        <dbReference type="PIRSR" id="PIRSR000303-1"/>
    </source>
</evidence>
<proteinExistence type="inferred from homology"/>
<evidence type="ECO:0000256" key="1">
    <source>
        <dbReference type="ARBA" id="ARBA00006926"/>
    </source>
</evidence>
<dbReference type="AlphaFoldDB" id="Q2SQP3"/>
<accession>Q2SQP3</accession>
<dbReference type="PROSITE" id="PS51257">
    <property type="entry name" value="PROKAR_LIPOPROTEIN"/>
    <property type="match status" value="1"/>
</dbReference>
<feature type="active site" evidence="4">
    <location>
        <position position="61"/>
    </location>
</feature>
<dbReference type="GO" id="GO:0034599">
    <property type="term" value="P:cellular response to oxidative stress"/>
    <property type="evidence" value="ECO:0007669"/>
    <property type="project" value="TreeGrafter"/>
</dbReference>
<dbReference type="GO" id="GO:0004601">
    <property type="term" value="F:peroxidase activity"/>
    <property type="evidence" value="ECO:0007669"/>
    <property type="project" value="UniProtKB-KW"/>
</dbReference>
<dbReference type="PROSITE" id="PS51352">
    <property type="entry name" value="THIOREDOXIN_2"/>
    <property type="match status" value="1"/>
</dbReference>
<dbReference type="HOGENOM" id="CLU_029507_1_3_6"/>
<dbReference type="PRINTS" id="PR01011">
    <property type="entry name" value="GLUTPROXDASE"/>
</dbReference>
<keyword evidence="6" id="KW-0732">Signal</keyword>
<sequence>MPKILKPTLLSLLLCQSASTLAGCPALLDGEVKKLHTSQTINLCERFVGKPLVIVNTASYCGFTPQFKGLEAMYKRYQEKGLEVIGMPSDDFNQEDDDAEKTAEVCFVNYGVTFTMTDAHPVKGPNAHPLFRNLAEQTGQPPQWNFHKYVVDKEGRVVAAFPSRTTPEDADFIAAVESVL</sequence>
<dbReference type="InterPro" id="IPR036249">
    <property type="entry name" value="Thioredoxin-like_sf"/>
</dbReference>
<dbReference type="Gene3D" id="3.40.30.10">
    <property type="entry name" value="Glutaredoxin"/>
    <property type="match status" value="1"/>
</dbReference>
<evidence type="ECO:0000256" key="6">
    <source>
        <dbReference type="SAM" id="SignalP"/>
    </source>
</evidence>
<protein>
    <recommendedName>
        <fullName evidence="5">Glutathione peroxidase</fullName>
    </recommendedName>
</protein>
<dbReference type="InterPro" id="IPR013766">
    <property type="entry name" value="Thioredoxin_domain"/>
</dbReference>
<name>Q2SQP3_HAHCH</name>
<keyword evidence="3 5" id="KW-0560">Oxidoreductase</keyword>
<dbReference type="PANTHER" id="PTHR11592">
    <property type="entry name" value="GLUTATHIONE PEROXIDASE"/>
    <property type="match status" value="1"/>
</dbReference>
<evidence type="ECO:0000256" key="2">
    <source>
        <dbReference type="ARBA" id="ARBA00022559"/>
    </source>
</evidence>
<gene>
    <name evidence="8" type="ordered locus">HCH_00110</name>
</gene>
<dbReference type="InterPro" id="IPR029759">
    <property type="entry name" value="GPX_AS"/>
</dbReference>
<organism evidence="8 9">
    <name type="scientific">Hahella chejuensis (strain KCTC 2396)</name>
    <dbReference type="NCBI Taxonomy" id="349521"/>
    <lineage>
        <taxon>Bacteria</taxon>
        <taxon>Pseudomonadati</taxon>
        <taxon>Pseudomonadota</taxon>
        <taxon>Gammaproteobacteria</taxon>
        <taxon>Oceanospirillales</taxon>
        <taxon>Hahellaceae</taxon>
        <taxon>Hahella</taxon>
    </lineage>
</organism>
<comment type="similarity">
    <text evidence="1 5">Belongs to the glutathione peroxidase family.</text>
</comment>
<dbReference type="SUPFAM" id="SSF52833">
    <property type="entry name" value="Thioredoxin-like"/>
    <property type="match status" value="1"/>
</dbReference>
<reference evidence="8 9" key="1">
    <citation type="journal article" date="2005" name="Nucleic Acids Res.">
        <title>Genomic blueprint of Hahella chejuensis, a marine microbe producing an algicidal agent.</title>
        <authorList>
            <person name="Jeong H."/>
            <person name="Yim J.H."/>
            <person name="Lee C."/>
            <person name="Choi S.-H."/>
            <person name="Park Y.K."/>
            <person name="Yoon S.H."/>
            <person name="Hur C.-G."/>
            <person name="Kang H.-Y."/>
            <person name="Kim D."/>
            <person name="Lee H.H."/>
            <person name="Park K.H."/>
            <person name="Park S.-H."/>
            <person name="Park H.-S."/>
            <person name="Lee H.K."/>
            <person name="Oh T.K."/>
            <person name="Kim J.F."/>
        </authorList>
    </citation>
    <scope>NUCLEOTIDE SEQUENCE [LARGE SCALE GENOMIC DNA]</scope>
    <source>
        <strain evidence="8 9">KCTC 2396</strain>
    </source>
</reference>
<dbReference type="PIRSF" id="PIRSF000303">
    <property type="entry name" value="Glutathion_perox"/>
    <property type="match status" value="1"/>
</dbReference>
<dbReference type="PROSITE" id="PS00460">
    <property type="entry name" value="GLUTATHIONE_PEROXID_1"/>
    <property type="match status" value="1"/>
</dbReference>
<dbReference type="PANTHER" id="PTHR11592:SF44">
    <property type="entry name" value="GLUTATHIONE PEROXIDASE"/>
    <property type="match status" value="1"/>
</dbReference>
<feature type="domain" description="Thioredoxin" evidence="7">
    <location>
        <begin position="12"/>
        <end position="180"/>
    </location>
</feature>
<dbReference type="RefSeq" id="WP_011394108.1">
    <property type="nucleotide sequence ID" value="NC_007645.1"/>
</dbReference>
<dbReference type="PROSITE" id="PS51355">
    <property type="entry name" value="GLUTATHIONE_PEROXID_3"/>
    <property type="match status" value="1"/>
</dbReference>
<evidence type="ECO:0000256" key="3">
    <source>
        <dbReference type="ARBA" id="ARBA00023002"/>
    </source>
</evidence>
<dbReference type="CDD" id="cd00340">
    <property type="entry name" value="GSH_Peroxidase"/>
    <property type="match status" value="1"/>
</dbReference>
<dbReference type="eggNOG" id="COG0386">
    <property type="taxonomic scope" value="Bacteria"/>
</dbReference>
<keyword evidence="9" id="KW-1185">Reference proteome</keyword>
<feature type="signal peptide" evidence="6">
    <location>
        <begin position="1"/>
        <end position="22"/>
    </location>
</feature>
<evidence type="ECO:0000256" key="5">
    <source>
        <dbReference type="RuleBase" id="RU000499"/>
    </source>
</evidence>
<dbReference type="Pfam" id="PF00255">
    <property type="entry name" value="GSHPx"/>
    <property type="match status" value="1"/>
</dbReference>
<dbReference type="EMBL" id="CP000155">
    <property type="protein sequence ID" value="ABC27031.1"/>
    <property type="molecule type" value="Genomic_DNA"/>
</dbReference>
<evidence type="ECO:0000313" key="8">
    <source>
        <dbReference type="EMBL" id="ABC27031.1"/>
    </source>
</evidence>
<evidence type="ECO:0000259" key="7">
    <source>
        <dbReference type="PROSITE" id="PS51352"/>
    </source>
</evidence>
<evidence type="ECO:0000313" key="9">
    <source>
        <dbReference type="Proteomes" id="UP000000238"/>
    </source>
</evidence>
<dbReference type="Proteomes" id="UP000000238">
    <property type="component" value="Chromosome"/>
</dbReference>
<dbReference type="STRING" id="349521.HCH_00110"/>
<dbReference type="OrthoDB" id="9785502at2"/>